<feature type="signal peptide" evidence="2">
    <location>
        <begin position="1"/>
        <end position="20"/>
    </location>
</feature>
<dbReference type="AlphaFoldDB" id="G5IAL8"/>
<dbReference type="PROSITE" id="PS51257">
    <property type="entry name" value="PROKAR_LIPOPROTEIN"/>
    <property type="match status" value="1"/>
</dbReference>
<feature type="region of interest" description="Disordered" evidence="1">
    <location>
        <begin position="26"/>
        <end position="58"/>
    </location>
</feature>
<dbReference type="SMART" id="SM01324">
    <property type="entry name" value="YARHG"/>
    <property type="match status" value="1"/>
</dbReference>
<dbReference type="InterPro" id="IPR038434">
    <property type="entry name" value="YARHG_sf"/>
</dbReference>
<keyword evidence="2" id="KW-0732">Signal</keyword>
<evidence type="ECO:0000256" key="2">
    <source>
        <dbReference type="SAM" id="SignalP"/>
    </source>
</evidence>
<dbReference type="PATRIC" id="fig|742737.3.peg.489"/>
<keyword evidence="5" id="KW-1185">Reference proteome</keyword>
<feature type="domain" description="YARHG" evidence="3">
    <location>
        <begin position="152"/>
        <end position="240"/>
    </location>
</feature>
<dbReference type="EMBL" id="ADLN01000002">
    <property type="protein sequence ID" value="EHI61467.1"/>
    <property type="molecule type" value="Genomic_DNA"/>
</dbReference>
<feature type="chain" id="PRO_5039394256" description="YARHG domain-containing protein" evidence="2">
    <location>
        <begin position="21"/>
        <end position="485"/>
    </location>
</feature>
<organism evidence="4 5">
    <name type="scientific">Hungatella hathewayi WAL-18680</name>
    <dbReference type="NCBI Taxonomy" id="742737"/>
    <lineage>
        <taxon>Bacteria</taxon>
        <taxon>Bacillati</taxon>
        <taxon>Bacillota</taxon>
        <taxon>Clostridia</taxon>
        <taxon>Lachnospirales</taxon>
        <taxon>Lachnospiraceae</taxon>
        <taxon>Hungatella</taxon>
    </lineage>
</organism>
<evidence type="ECO:0000313" key="4">
    <source>
        <dbReference type="EMBL" id="EHI61467.1"/>
    </source>
</evidence>
<dbReference type="Gene3D" id="1.20.58.1690">
    <property type="match status" value="1"/>
</dbReference>
<accession>G5IAL8</accession>
<sequence length="485" mass="54570">MKKQLILAAAAALVITACRGQDTAPLSATTTSENQSTTGISPSSSEHGGGDASSETVTGEGLATQLDWSRKARYLDEVLGILDQNQMKYMGTWSISLERADLLLEDGTKLIFLNTTDDAGNPKGAELMMINEQFNDNGFQENYLNQYDVNDSEEYYPETATRLLRQEELWRYNQTDLSIARNEIFARHGRKYEDPFLNAVFSRKSWYQPAYSGEEFNAVQDSVLNSNEKKNLALLIQMEEEREFRKRDGGGYEQPVPIVNGSWIDLDLDGQKERITYQVETNNPYSSEVYELGVGESQMKGPGESLHQYPYIASLDGATTQLIIQQDGPSDDPMADVYVYRGGSLKKAGSITGDSIQIYKDFITSRSQHDFFQTYRGMQKYQFSNDAITMVQEDFYEQNKEAVSLAVIPLYAEKGIPDISVTLNPGDKVVILGSDYREWVLIQKEETGERGWLKCGDEDSPYLCTLPDGSRDESWNLFDGLSFYG</sequence>
<reference evidence="4 5" key="1">
    <citation type="submission" date="2011-08" db="EMBL/GenBank/DDBJ databases">
        <title>The Genome Sequence of Clostridium hathewayi WAL-18680.</title>
        <authorList>
            <consortium name="The Broad Institute Genome Sequencing Platform"/>
            <person name="Earl A."/>
            <person name="Ward D."/>
            <person name="Feldgarden M."/>
            <person name="Gevers D."/>
            <person name="Finegold S.M."/>
            <person name="Summanen P.H."/>
            <person name="Molitoris D.R."/>
            <person name="Song M."/>
            <person name="Daigneault M."/>
            <person name="Allen-Vercoe E."/>
            <person name="Young S.K."/>
            <person name="Zeng Q."/>
            <person name="Gargeya S."/>
            <person name="Fitzgerald M."/>
            <person name="Haas B."/>
            <person name="Abouelleil A."/>
            <person name="Alvarado L."/>
            <person name="Arachchi H.M."/>
            <person name="Berlin A."/>
            <person name="Brown A."/>
            <person name="Chapman S.B."/>
            <person name="Chen Z."/>
            <person name="Dunbar C."/>
            <person name="Freedman E."/>
            <person name="Gearin G."/>
            <person name="Gellesch M."/>
            <person name="Goldberg J."/>
            <person name="Griggs A."/>
            <person name="Gujja S."/>
            <person name="Heiman D."/>
            <person name="Howarth C."/>
            <person name="Larson L."/>
            <person name="Lui A."/>
            <person name="MacDonald P.J.P."/>
            <person name="Montmayeur A."/>
            <person name="Murphy C."/>
            <person name="Neiman D."/>
            <person name="Pearson M."/>
            <person name="Priest M."/>
            <person name="Roberts A."/>
            <person name="Saif S."/>
            <person name="Shea T."/>
            <person name="Shenoy N."/>
            <person name="Sisk P."/>
            <person name="Stolte C."/>
            <person name="Sykes S."/>
            <person name="Wortman J."/>
            <person name="Nusbaum C."/>
            <person name="Birren B."/>
        </authorList>
    </citation>
    <scope>NUCLEOTIDE SEQUENCE [LARGE SCALE GENOMIC DNA]</scope>
    <source>
        <strain evidence="4 5">WAL-18680</strain>
    </source>
</reference>
<feature type="compositionally biased region" description="Polar residues" evidence="1">
    <location>
        <begin position="26"/>
        <end position="46"/>
    </location>
</feature>
<gene>
    <name evidence="4" type="ORF">HMPREF9473_00490</name>
</gene>
<dbReference type="Pfam" id="PF13308">
    <property type="entry name" value="YARHG"/>
    <property type="match status" value="1"/>
</dbReference>
<dbReference type="HOGENOM" id="CLU_562331_0_0_9"/>
<dbReference type="RefSeq" id="WP_006778473.1">
    <property type="nucleotide sequence ID" value="NZ_CP040506.1"/>
</dbReference>
<protein>
    <recommendedName>
        <fullName evidence="3">YARHG domain-containing protein</fullName>
    </recommendedName>
</protein>
<proteinExistence type="predicted"/>
<evidence type="ECO:0000259" key="3">
    <source>
        <dbReference type="SMART" id="SM01324"/>
    </source>
</evidence>
<evidence type="ECO:0000256" key="1">
    <source>
        <dbReference type="SAM" id="MobiDB-lite"/>
    </source>
</evidence>
<comment type="caution">
    <text evidence="4">The sequence shown here is derived from an EMBL/GenBank/DDBJ whole genome shotgun (WGS) entry which is preliminary data.</text>
</comment>
<name>G5IAL8_9FIRM</name>
<evidence type="ECO:0000313" key="5">
    <source>
        <dbReference type="Proteomes" id="UP000005384"/>
    </source>
</evidence>
<dbReference type="InterPro" id="IPR025582">
    <property type="entry name" value="YARHG_dom"/>
</dbReference>
<dbReference type="Proteomes" id="UP000005384">
    <property type="component" value="Unassembled WGS sequence"/>
</dbReference>